<comment type="caution">
    <text evidence="1">The sequence shown here is derived from an EMBL/GenBank/DDBJ whole genome shotgun (WGS) entry which is preliminary data.</text>
</comment>
<dbReference type="Proteomes" id="UP001062846">
    <property type="component" value="Chromosome 11"/>
</dbReference>
<evidence type="ECO:0000313" key="2">
    <source>
        <dbReference type="Proteomes" id="UP001062846"/>
    </source>
</evidence>
<protein>
    <submittedName>
        <fullName evidence="1">Uncharacterized protein</fullName>
    </submittedName>
</protein>
<sequence>MIFPKYPHSSSSPSLSIVPFGLFIYWKYETRLSRESDHCGPSNHLRHRNALLTAAVLVFYWLRSTLSLT</sequence>
<evidence type="ECO:0000313" key="1">
    <source>
        <dbReference type="EMBL" id="KAI8531303.1"/>
    </source>
</evidence>
<reference evidence="1" key="1">
    <citation type="submission" date="2022-02" db="EMBL/GenBank/DDBJ databases">
        <title>Plant Genome Project.</title>
        <authorList>
            <person name="Zhang R.-G."/>
        </authorList>
    </citation>
    <scope>NUCLEOTIDE SEQUENCE</scope>
    <source>
        <strain evidence="1">AT1</strain>
    </source>
</reference>
<organism evidence="1 2">
    <name type="scientific">Rhododendron molle</name>
    <name type="common">Chinese azalea</name>
    <name type="synonym">Azalea mollis</name>
    <dbReference type="NCBI Taxonomy" id="49168"/>
    <lineage>
        <taxon>Eukaryota</taxon>
        <taxon>Viridiplantae</taxon>
        <taxon>Streptophyta</taxon>
        <taxon>Embryophyta</taxon>
        <taxon>Tracheophyta</taxon>
        <taxon>Spermatophyta</taxon>
        <taxon>Magnoliopsida</taxon>
        <taxon>eudicotyledons</taxon>
        <taxon>Gunneridae</taxon>
        <taxon>Pentapetalae</taxon>
        <taxon>asterids</taxon>
        <taxon>Ericales</taxon>
        <taxon>Ericaceae</taxon>
        <taxon>Ericoideae</taxon>
        <taxon>Rhodoreae</taxon>
        <taxon>Rhododendron</taxon>
    </lineage>
</organism>
<keyword evidence="2" id="KW-1185">Reference proteome</keyword>
<accession>A0ACC0LRD8</accession>
<gene>
    <name evidence="1" type="ORF">RHMOL_Rhmol11G0126000</name>
</gene>
<name>A0ACC0LRD8_RHOML</name>
<dbReference type="EMBL" id="CM046398">
    <property type="protein sequence ID" value="KAI8531303.1"/>
    <property type="molecule type" value="Genomic_DNA"/>
</dbReference>
<proteinExistence type="predicted"/>